<accession>A0A073B2R0</accession>
<dbReference type="EMBL" id="JNVU01000005">
    <property type="protein sequence ID" value="KEI45851.1"/>
    <property type="molecule type" value="Genomic_DNA"/>
</dbReference>
<dbReference type="PANTHER" id="PTHR46112:SF2">
    <property type="entry name" value="XAA-PRO AMINOPEPTIDASE P-RELATED"/>
    <property type="match status" value="1"/>
</dbReference>
<evidence type="ECO:0008006" key="5">
    <source>
        <dbReference type="Google" id="ProtNLM"/>
    </source>
</evidence>
<dbReference type="InterPro" id="IPR050659">
    <property type="entry name" value="Peptidase_M24B"/>
</dbReference>
<feature type="domain" description="Creatinase N-terminal" evidence="2">
    <location>
        <begin position="1"/>
        <end position="127"/>
    </location>
</feature>
<gene>
    <name evidence="3" type="ORF">GU90_01220</name>
</gene>
<proteinExistence type="predicted"/>
<evidence type="ECO:0000259" key="2">
    <source>
        <dbReference type="Pfam" id="PF01321"/>
    </source>
</evidence>
<organism evidence="3 4">
    <name type="scientific">Saccharopolyspora rectivirgula</name>
    <dbReference type="NCBI Taxonomy" id="28042"/>
    <lineage>
        <taxon>Bacteria</taxon>
        <taxon>Bacillati</taxon>
        <taxon>Actinomycetota</taxon>
        <taxon>Actinomycetes</taxon>
        <taxon>Pseudonocardiales</taxon>
        <taxon>Pseudonocardiaceae</taxon>
        <taxon>Saccharopolyspora</taxon>
    </lineage>
</organism>
<dbReference type="PANTHER" id="PTHR46112">
    <property type="entry name" value="AMINOPEPTIDASE"/>
    <property type="match status" value="1"/>
</dbReference>
<evidence type="ECO:0000313" key="3">
    <source>
        <dbReference type="EMBL" id="KEI45851.1"/>
    </source>
</evidence>
<feature type="domain" description="Peptidase M24" evidence="1">
    <location>
        <begin position="138"/>
        <end position="343"/>
    </location>
</feature>
<dbReference type="Pfam" id="PF01321">
    <property type="entry name" value="Creatinase_N"/>
    <property type="match status" value="1"/>
</dbReference>
<comment type="caution">
    <text evidence="3">The sequence shown here is derived from an EMBL/GenBank/DDBJ whole genome shotgun (WGS) entry which is preliminary data.</text>
</comment>
<dbReference type="Pfam" id="PF00557">
    <property type="entry name" value="Peptidase_M24"/>
    <property type="match status" value="1"/>
</dbReference>
<dbReference type="Gene3D" id="3.40.350.10">
    <property type="entry name" value="Creatinase/prolidase N-terminal domain"/>
    <property type="match status" value="1"/>
</dbReference>
<name>A0A073B2R0_9PSEU</name>
<evidence type="ECO:0000259" key="1">
    <source>
        <dbReference type="Pfam" id="PF00557"/>
    </source>
</evidence>
<dbReference type="STRING" id="28042.GU90_01220"/>
<dbReference type="Gene3D" id="3.90.230.10">
    <property type="entry name" value="Creatinase/methionine aminopeptidase superfamily"/>
    <property type="match status" value="1"/>
</dbReference>
<sequence length="363" mass="39062">MEEQGLRALVVTGPEEISYLSGLANQGHFVFIALVVDAAGEPATLVAREMEEPTAAAQASTCAFAGYGDSTDPAELVREVLPGLGRGERRVGYQPGSLSFPVAVWRGLDERLRPVSWVDCDQLLAELQAVRSEREINRLRQAGRLSDIGMRAGVAAASIESPGGQVVGAIEHAMLAAGSDYPGFVPLVRSTEQIRQEHVAWVPGHLSEGDTIFLELSGACARYHAPLGRTVRPRGSRPERADEISRIGLASIQRAMRPGRAAGDVYREWSEAVGAELGHAYTRHHCGYVVGLGFPPSWMAGRVASLRPDNSTALRAGMTFHIQSWILDPEAGVYALSDTALLTRDGCELLTQTPHDLVRPAGR</sequence>
<dbReference type="AlphaFoldDB" id="A0A073B2R0"/>
<dbReference type="SUPFAM" id="SSF55920">
    <property type="entry name" value="Creatinase/aminopeptidase"/>
    <property type="match status" value="1"/>
</dbReference>
<dbReference type="InterPro" id="IPR036005">
    <property type="entry name" value="Creatinase/aminopeptidase-like"/>
</dbReference>
<dbReference type="InterPro" id="IPR029149">
    <property type="entry name" value="Creatin/AminoP/Spt16_N"/>
</dbReference>
<evidence type="ECO:0000313" key="4">
    <source>
        <dbReference type="Proteomes" id="UP000031419"/>
    </source>
</evidence>
<dbReference type="InterPro" id="IPR000994">
    <property type="entry name" value="Pept_M24"/>
</dbReference>
<reference evidence="3 4" key="1">
    <citation type="submission" date="2014-06" db="EMBL/GenBank/DDBJ databases">
        <title>Saccharopolyspora rectivirgula DSM-43113 Genome sequencing.</title>
        <authorList>
            <person name="Barrera C."/>
            <person name="Millon L."/>
            <person name="Rognon B."/>
            <person name="Zaugg C."/>
            <person name="Monod M."/>
        </authorList>
    </citation>
    <scope>NUCLEOTIDE SEQUENCE [LARGE SCALE GENOMIC DNA]</scope>
    <source>
        <strain evidence="3 4">DSM 43113</strain>
    </source>
</reference>
<dbReference type="InterPro" id="IPR000587">
    <property type="entry name" value="Creatinase_N"/>
</dbReference>
<dbReference type="Proteomes" id="UP000031419">
    <property type="component" value="Unassembled WGS sequence"/>
</dbReference>
<dbReference type="SUPFAM" id="SSF53092">
    <property type="entry name" value="Creatinase/prolidase N-terminal domain"/>
    <property type="match status" value="1"/>
</dbReference>
<dbReference type="CDD" id="cd01066">
    <property type="entry name" value="APP_MetAP"/>
    <property type="match status" value="1"/>
</dbReference>
<protein>
    <recommendedName>
        <fullName evidence="5">Xaa-Pro aminopeptidase</fullName>
    </recommendedName>
</protein>
<dbReference type="eggNOG" id="COG0006">
    <property type="taxonomic scope" value="Bacteria"/>
</dbReference>
<keyword evidence="4" id="KW-1185">Reference proteome</keyword>